<name>A0AAE3U8T8_9BACT</name>
<accession>A0AAE3U8T8</accession>
<organism evidence="2 5">
    <name type="scientific">Xanthocytophaga flava</name>
    <dbReference type="NCBI Taxonomy" id="3048013"/>
    <lineage>
        <taxon>Bacteria</taxon>
        <taxon>Pseudomonadati</taxon>
        <taxon>Bacteroidota</taxon>
        <taxon>Cytophagia</taxon>
        <taxon>Cytophagales</taxon>
        <taxon>Rhodocytophagaceae</taxon>
        <taxon>Xanthocytophaga</taxon>
    </lineage>
</organism>
<evidence type="ECO:0000313" key="2">
    <source>
        <dbReference type="EMBL" id="MDJ1481518.1"/>
    </source>
</evidence>
<dbReference type="EMBL" id="JASJOT010000001">
    <property type="protein sequence ID" value="MDJ1491496.1"/>
    <property type="molecule type" value="Genomic_DNA"/>
</dbReference>
<feature type="domain" description="GWxTD" evidence="1">
    <location>
        <begin position="240"/>
        <end position="412"/>
    </location>
</feature>
<protein>
    <submittedName>
        <fullName evidence="2">GWxTD domain-containing protein</fullName>
    </submittedName>
</protein>
<gene>
    <name evidence="2" type="ORF">QNI16_13550</name>
    <name evidence="3" type="ORF">QNI19_01060</name>
</gene>
<dbReference type="Pfam" id="PF20094">
    <property type="entry name" value="GWxTD_dom"/>
    <property type="match status" value="1"/>
</dbReference>
<dbReference type="Proteomes" id="UP001228581">
    <property type="component" value="Unassembled WGS sequence"/>
</dbReference>
<proteinExistence type="predicted"/>
<dbReference type="Proteomes" id="UP001241110">
    <property type="component" value="Unassembled WGS sequence"/>
</dbReference>
<dbReference type="PROSITE" id="PS51257">
    <property type="entry name" value="PROKAR_LIPOPROTEIN"/>
    <property type="match status" value="1"/>
</dbReference>
<dbReference type="EMBL" id="JASJOS010000005">
    <property type="protein sequence ID" value="MDJ1481518.1"/>
    <property type="molecule type" value="Genomic_DNA"/>
</dbReference>
<evidence type="ECO:0000313" key="3">
    <source>
        <dbReference type="EMBL" id="MDJ1491496.1"/>
    </source>
</evidence>
<evidence type="ECO:0000259" key="1">
    <source>
        <dbReference type="Pfam" id="PF20094"/>
    </source>
</evidence>
<keyword evidence="4" id="KW-1185">Reference proteome</keyword>
<dbReference type="AlphaFoldDB" id="A0AAE3U8T8"/>
<dbReference type="InterPro" id="IPR030959">
    <property type="entry name" value="GWxTD_dom"/>
</dbReference>
<comment type="caution">
    <text evidence="2">The sequence shown here is derived from an EMBL/GenBank/DDBJ whole genome shotgun (WGS) entry which is preliminary data.</text>
</comment>
<sequence>MKLYYFFLGAALFVAGCSRPPASKPVSNPNKPIVTEEISLIPKTKTLVQDTAVRVFVEAQILGNYQTMTPQRFVSDFIFNYAILPDYSSRDILQRKNVRLTVDDLTKLEDNRFLFSFTVPKLQVPTALLLLEINNLTASKKVLHDVPLKFTSTRLSDTYGIFDQYGEYPMIRNFATQTDTLQIADLNHTKRSMVVTHYSHDFEPAPSPMGSAAKNVPKTLAPDSLFTVSTDQSFTLSKPGLYFFQEDTSQNSGVSIWIGDKRYPRYTHPQDLVEPLIYISTKNELKELQTTTIPKKTLDTYWLRLTSNSETRAKRSIRAYYRRVATANRLFSSYKEGWKTDMGMIYIVLGQPDQVTRLKDKEVWTYTQNANFSEINFTFMRRPNAFTEEAYELVRYVEYEPIWYPVVEEWRKGVVE</sequence>
<dbReference type="RefSeq" id="WP_313979390.1">
    <property type="nucleotide sequence ID" value="NZ_JASJOR010000016.1"/>
</dbReference>
<evidence type="ECO:0000313" key="4">
    <source>
        <dbReference type="Proteomes" id="UP001228581"/>
    </source>
</evidence>
<evidence type="ECO:0000313" key="5">
    <source>
        <dbReference type="Proteomes" id="UP001241110"/>
    </source>
</evidence>
<reference evidence="2 4" key="1">
    <citation type="submission" date="2023-05" db="EMBL/GenBank/DDBJ databases">
        <authorList>
            <person name="Zhang X."/>
        </authorList>
    </citation>
    <scope>NUCLEOTIDE SEQUENCE</scope>
    <source>
        <strain evidence="3 4">DM2B3-1</strain>
        <strain evidence="2">YF14B1</strain>
    </source>
</reference>
<dbReference type="NCBIfam" id="TIGR04514">
    <property type="entry name" value="GWxTD_dom"/>
    <property type="match status" value="1"/>
</dbReference>